<dbReference type="GO" id="GO:0003824">
    <property type="term" value="F:catalytic activity"/>
    <property type="evidence" value="ECO:0007669"/>
    <property type="project" value="InterPro"/>
</dbReference>
<feature type="domain" description="CMP/dCMP-type deaminase" evidence="1">
    <location>
        <begin position="4"/>
        <end position="147"/>
    </location>
</feature>
<evidence type="ECO:0000313" key="2">
    <source>
        <dbReference type="EMBL" id="DAF54596.1"/>
    </source>
</evidence>
<dbReference type="Pfam" id="PF00383">
    <property type="entry name" value="dCMP_cyt_deam_1"/>
    <property type="match status" value="1"/>
</dbReference>
<dbReference type="PROSITE" id="PS51747">
    <property type="entry name" value="CYT_DCMP_DEAMINASES_2"/>
    <property type="match status" value="1"/>
</dbReference>
<proteinExistence type="predicted"/>
<evidence type="ECO:0000259" key="1">
    <source>
        <dbReference type="PROSITE" id="PS51747"/>
    </source>
</evidence>
<sequence>MMRKIDYKYFSKAKQIAQVSDFPKVHIGCIAVYQNRIIGIGCNTNKTHPTQKYYNRYRIDDNDFDNSESLLPKLHAEINCINQLKHLNINFSKVKLYIYRTRKDIVCGMARPCASCMQAIKDLGIREIYYTTNDGYSYEKLEKGCAT</sequence>
<reference evidence="2" key="1">
    <citation type="journal article" date="2021" name="Proc. Natl. Acad. Sci. U.S.A.">
        <title>A Catalog of Tens of Thousands of Viruses from Human Metagenomes Reveals Hidden Associations with Chronic Diseases.</title>
        <authorList>
            <person name="Tisza M.J."/>
            <person name="Buck C.B."/>
        </authorList>
    </citation>
    <scope>NUCLEOTIDE SEQUENCE</scope>
    <source>
        <strain evidence="2">CtqPo10</strain>
    </source>
</reference>
<name>A0A8S5SU70_9CAUD</name>
<dbReference type="Gene3D" id="3.40.140.10">
    <property type="entry name" value="Cytidine Deaminase, domain 2"/>
    <property type="match status" value="1"/>
</dbReference>
<dbReference type="InterPro" id="IPR016193">
    <property type="entry name" value="Cytidine_deaminase-like"/>
</dbReference>
<organism evidence="2">
    <name type="scientific">Siphoviridae sp. ctqPo10</name>
    <dbReference type="NCBI Taxonomy" id="2827948"/>
    <lineage>
        <taxon>Viruses</taxon>
        <taxon>Duplodnaviria</taxon>
        <taxon>Heunggongvirae</taxon>
        <taxon>Uroviricota</taxon>
        <taxon>Caudoviricetes</taxon>
    </lineage>
</organism>
<dbReference type="SUPFAM" id="SSF53927">
    <property type="entry name" value="Cytidine deaminase-like"/>
    <property type="match status" value="1"/>
</dbReference>
<dbReference type="InterPro" id="IPR002125">
    <property type="entry name" value="CMP_dCMP_dom"/>
</dbReference>
<accession>A0A8S5SU70</accession>
<protein>
    <submittedName>
        <fullName evidence="2">Deoxycytidylate deaminase</fullName>
    </submittedName>
</protein>
<dbReference type="EMBL" id="BK032682">
    <property type="protein sequence ID" value="DAF54596.1"/>
    <property type="molecule type" value="Genomic_DNA"/>
</dbReference>